<accession>A0A840RJR5</accession>
<gene>
    <name evidence="2" type="ORF">HNQ50_003512</name>
</gene>
<name>A0A840RJR5_9NEIS</name>
<organism evidence="2 3">
    <name type="scientific">Silvimonas terrae</name>
    <dbReference type="NCBI Taxonomy" id="300266"/>
    <lineage>
        <taxon>Bacteria</taxon>
        <taxon>Pseudomonadati</taxon>
        <taxon>Pseudomonadota</taxon>
        <taxon>Betaproteobacteria</taxon>
        <taxon>Neisseriales</taxon>
        <taxon>Chitinibacteraceae</taxon>
        <taxon>Silvimonas</taxon>
    </lineage>
</organism>
<comment type="caution">
    <text evidence="2">The sequence shown here is derived from an EMBL/GenBank/DDBJ whole genome shotgun (WGS) entry which is preliminary data.</text>
</comment>
<feature type="transmembrane region" description="Helical" evidence="1">
    <location>
        <begin position="296"/>
        <end position="314"/>
    </location>
</feature>
<dbReference type="RefSeq" id="WP_184102428.1">
    <property type="nucleotide sequence ID" value="NZ_JACHHN010000008.1"/>
</dbReference>
<feature type="transmembrane region" description="Helical" evidence="1">
    <location>
        <begin position="40"/>
        <end position="57"/>
    </location>
</feature>
<keyword evidence="3" id="KW-1185">Reference proteome</keyword>
<dbReference type="Proteomes" id="UP000543030">
    <property type="component" value="Unassembled WGS sequence"/>
</dbReference>
<keyword evidence="1" id="KW-0472">Membrane</keyword>
<sequence length="371" mass="39304">MKRAALPLLLLAIGSLLAGLYGGLARLGFALPVGNGALVIDHGSLMVCGFFGSLIALERAMALQRAWAMLAPALTASGALVSLFWPGPGMALMTAGALILALASVRVYRMQPAPFNAFLVLAVSGLLGGDLVLWISHAPWLAAPGWMVFLVLTIAAERLELTRLLPQAAQIARRAWLPLSLLLVGATLAVFWFAGILGMGLFYVACWLIQNDIARRNIRQVGLTRYIAACLLSGYVWLALAGAMLAGYGTQPFVPGLPHYDAVLHMVFLGFVVGMVFGHAPIIIPALTGCRLRYRPVFYIPLAALQVTLLLRVAGDLGHWPGLRQAGGLLNAVTLLLFAALILLSITRRVPAGPRAATSANASPVSPRANP</sequence>
<feature type="transmembrane region" description="Helical" evidence="1">
    <location>
        <begin position="326"/>
        <end position="346"/>
    </location>
</feature>
<reference evidence="2 3" key="1">
    <citation type="submission" date="2020-08" db="EMBL/GenBank/DDBJ databases">
        <title>Genomic Encyclopedia of Type Strains, Phase IV (KMG-IV): sequencing the most valuable type-strain genomes for metagenomic binning, comparative biology and taxonomic classification.</title>
        <authorList>
            <person name="Goeker M."/>
        </authorList>
    </citation>
    <scope>NUCLEOTIDE SEQUENCE [LARGE SCALE GENOMIC DNA]</scope>
    <source>
        <strain evidence="2 3">DSM 18233</strain>
    </source>
</reference>
<keyword evidence="1" id="KW-0812">Transmembrane</keyword>
<evidence type="ECO:0000313" key="2">
    <source>
        <dbReference type="EMBL" id="MBB5192758.1"/>
    </source>
</evidence>
<feature type="transmembrane region" description="Helical" evidence="1">
    <location>
        <begin position="91"/>
        <end position="108"/>
    </location>
</feature>
<protein>
    <recommendedName>
        <fullName evidence="4">NnrS family protein</fullName>
    </recommendedName>
</protein>
<feature type="transmembrane region" description="Helical" evidence="1">
    <location>
        <begin position="226"/>
        <end position="250"/>
    </location>
</feature>
<dbReference type="AlphaFoldDB" id="A0A840RJR5"/>
<evidence type="ECO:0000313" key="3">
    <source>
        <dbReference type="Proteomes" id="UP000543030"/>
    </source>
</evidence>
<proteinExistence type="predicted"/>
<dbReference type="EMBL" id="JACHHN010000008">
    <property type="protein sequence ID" value="MBB5192758.1"/>
    <property type="molecule type" value="Genomic_DNA"/>
</dbReference>
<feature type="transmembrane region" description="Helical" evidence="1">
    <location>
        <begin position="262"/>
        <end position="284"/>
    </location>
</feature>
<evidence type="ECO:0008006" key="4">
    <source>
        <dbReference type="Google" id="ProtNLM"/>
    </source>
</evidence>
<keyword evidence="1" id="KW-1133">Transmembrane helix</keyword>
<evidence type="ECO:0000256" key="1">
    <source>
        <dbReference type="SAM" id="Phobius"/>
    </source>
</evidence>
<feature type="transmembrane region" description="Helical" evidence="1">
    <location>
        <begin position="115"/>
        <end position="135"/>
    </location>
</feature>
<feature type="transmembrane region" description="Helical" evidence="1">
    <location>
        <begin position="66"/>
        <end position="85"/>
    </location>
</feature>